<evidence type="ECO:0000313" key="2">
    <source>
        <dbReference type="EMBL" id="HAN28671.1"/>
    </source>
</evidence>
<dbReference type="EMBL" id="DMND01000179">
    <property type="protein sequence ID" value="HAN28671.1"/>
    <property type="molecule type" value="Genomic_DNA"/>
</dbReference>
<protein>
    <submittedName>
        <fullName evidence="2">Peptide ABC transporter permease</fullName>
    </submittedName>
</protein>
<comment type="caution">
    <text evidence="2">The sequence shown here is derived from an EMBL/GenBank/DDBJ whole genome shotgun (WGS) entry which is preliminary data.</text>
</comment>
<keyword evidence="1" id="KW-1133">Transmembrane helix</keyword>
<keyword evidence="1" id="KW-0812">Transmembrane</keyword>
<evidence type="ECO:0000256" key="1">
    <source>
        <dbReference type="SAM" id="Phobius"/>
    </source>
</evidence>
<proteinExistence type="predicted"/>
<sequence>MLNLTPQTRKKLRRFRQIKRGYYSFLILVGLSALLACGELLINSRALVVS</sequence>
<gene>
    <name evidence="2" type="ORF">DCP75_13290</name>
</gene>
<name>A0A3C1KQ15_9GAMM</name>
<reference evidence="2 3" key="1">
    <citation type="journal article" date="2018" name="Nat. Biotechnol.">
        <title>A standardized bacterial taxonomy based on genome phylogeny substantially revises the tree of life.</title>
        <authorList>
            <person name="Parks D.H."/>
            <person name="Chuvochina M."/>
            <person name="Waite D.W."/>
            <person name="Rinke C."/>
            <person name="Skarshewski A."/>
            <person name="Chaumeil P.A."/>
            <person name="Hugenholtz P."/>
        </authorList>
    </citation>
    <scope>NUCLEOTIDE SEQUENCE [LARGE SCALE GENOMIC DNA]</scope>
    <source>
        <strain evidence="2">UBA9158</strain>
    </source>
</reference>
<organism evidence="2 3">
    <name type="scientific">Haliea salexigens</name>
    <dbReference type="NCBI Taxonomy" id="287487"/>
    <lineage>
        <taxon>Bacteria</taxon>
        <taxon>Pseudomonadati</taxon>
        <taxon>Pseudomonadota</taxon>
        <taxon>Gammaproteobacteria</taxon>
        <taxon>Cellvibrionales</taxon>
        <taxon>Halieaceae</taxon>
        <taxon>Haliea</taxon>
    </lineage>
</organism>
<feature type="transmembrane region" description="Helical" evidence="1">
    <location>
        <begin position="21"/>
        <end position="42"/>
    </location>
</feature>
<dbReference type="Proteomes" id="UP000259273">
    <property type="component" value="Unassembled WGS sequence"/>
</dbReference>
<feature type="non-terminal residue" evidence="2">
    <location>
        <position position="50"/>
    </location>
</feature>
<keyword evidence="1" id="KW-0472">Membrane</keyword>
<evidence type="ECO:0000313" key="3">
    <source>
        <dbReference type="Proteomes" id="UP000259273"/>
    </source>
</evidence>
<accession>A0A3C1KQ15</accession>
<dbReference type="AlphaFoldDB" id="A0A3C1KQ15"/>